<proteinExistence type="predicted"/>
<gene>
    <name evidence="1" type="ORF">PS710_04468</name>
</gene>
<dbReference type="AlphaFoldDB" id="A0A5E7EAP5"/>
<evidence type="ECO:0000313" key="1">
    <source>
        <dbReference type="EMBL" id="VVO23950.1"/>
    </source>
</evidence>
<name>A0A5E7EAP5_PSEFL</name>
<sequence>MLAYPEGLPLPLREGYGFDPVSPMTSSALVTGRKIRRRAYRSVPTVAAVSWLMSDTQAQLFEGWFEHVLISGTAPFECQFKTPTGLDDYQARFTDIYSGPTLVGVSHWRFTANLELLKRPLVDAEWVLFAPEYILMSDIFDSAMTQEWPRDVDE</sequence>
<dbReference type="RefSeq" id="WP_150766415.1">
    <property type="nucleotide sequence ID" value="NZ_CABVHW010000018.1"/>
</dbReference>
<accession>A0A5E7EAP5</accession>
<dbReference type="Proteomes" id="UP000381093">
    <property type="component" value="Unassembled WGS sequence"/>
</dbReference>
<reference evidence="1 2" key="1">
    <citation type="submission" date="2019-09" db="EMBL/GenBank/DDBJ databases">
        <authorList>
            <person name="Chandra G."/>
            <person name="Truman W A."/>
        </authorList>
    </citation>
    <scope>NUCLEOTIDE SEQUENCE [LARGE SCALE GENOMIC DNA]</scope>
    <source>
        <strain evidence="1">PS710</strain>
    </source>
</reference>
<evidence type="ECO:0000313" key="2">
    <source>
        <dbReference type="Proteomes" id="UP000381093"/>
    </source>
</evidence>
<organism evidence="1 2">
    <name type="scientific">Pseudomonas fluorescens</name>
    <dbReference type="NCBI Taxonomy" id="294"/>
    <lineage>
        <taxon>Bacteria</taxon>
        <taxon>Pseudomonadati</taxon>
        <taxon>Pseudomonadota</taxon>
        <taxon>Gammaproteobacteria</taxon>
        <taxon>Pseudomonadales</taxon>
        <taxon>Pseudomonadaceae</taxon>
        <taxon>Pseudomonas</taxon>
    </lineage>
</organism>
<dbReference type="EMBL" id="CABVHW010000018">
    <property type="protein sequence ID" value="VVO23950.1"/>
    <property type="molecule type" value="Genomic_DNA"/>
</dbReference>
<protein>
    <submittedName>
        <fullName evidence="1">Uncharacterized protein</fullName>
    </submittedName>
</protein>